<dbReference type="InterPro" id="IPR020556">
    <property type="entry name" value="Amidase_CS"/>
</dbReference>
<accession>A0ABT7L0X6</accession>
<keyword evidence="3 8" id="KW-0547">Nucleotide-binding</keyword>
<comment type="caution">
    <text evidence="10">The sequence shown here is derived from an EMBL/GenBank/DDBJ whole genome shotgun (WGS) entry which is preliminary data.</text>
</comment>
<evidence type="ECO:0000256" key="1">
    <source>
        <dbReference type="ARBA" id="ARBA00008069"/>
    </source>
</evidence>
<dbReference type="InterPro" id="IPR023631">
    <property type="entry name" value="Amidase_dom"/>
</dbReference>
<dbReference type="Proteomes" id="UP001229716">
    <property type="component" value="Unassembled WGS sequence"/>
</dbReference>
<dbReference type="PANTHER" id="PTHR11895:SF151">
    <property type="entry name" value="GLUTAMYL-TRNA(GLN) AMIDOTRANSFERASE SUBUNIT A"/>
    <property type="match status" value="1"/>
</dbReference>
<dbReference type="InterPro" id="IPR000120">
    <property type="entry name" value="Amidase"/>
</dbReference>
<evidence type="ECO:0000259" key="9">
    <source>
        <dbReference type="Pfam" id="PF01425"/>
    </source>
</evidence>
<evidence type="ECO:0000256" key="5">
    <source>
        <dbReference type="ARBA" id="ARBA00022917"/>
    </source>
</evidence>
<evidence type="ECO:0000313" key="11">
    <source>
        <dbReference type="Proteomes" id="UP001229716"/>
    </source>
</evidence>
<sequence length="503" mass="54638">MSLFDHSVSELHKKLNNKEISVTDLVEESYKRIADVEDNVKAFLTLDEENARAKAKELDAKIGAEDNGLLFGMPIGVKDNIVTNGLRTTCASKMLANFDPIYDATVVQKLKAADTITIGKLNMDEFAMGSSNENSGFYATKNPWNLDYVPGGSSGGSAAAVAAGEVLFSLGSDTGGSIRQPAAYCGVVGLKPTYGRVSRYGLVAFASSLDQIGPITRTVEDNAYLLQAISGIDRMDATSANVEVGNYLAGLTGDVKGLRIAVPKEYLGEGVGEEARESVLAALKVLEGMGATWEEVSLPHSKYALATYYLLSSSEASANLSRFDGVRYGVRSDNVNNLLDLYKNTRSEGFGDEVKRRIMLGTFALSSGYYDAYYKKAQQVRTLIKNDFENVFANYDVIIGPTTPTPAFKVGEKVDDPMTMYANDILTIPVNLAGVPAISVPCGFGANNMPLGLQIIGKHFDEATIYRVAHAFEQATDYHTKKQVCKEASIDEFRNNYWFRGSR</sequence>
<dbReference type="NCBIfam" id="TIGR00132">
    <property type="entry name" value="gatA"/>
    <property type="match status" value="1"/>
</dbReference>
<name>A0ABT7L0X6_9BACI</name>
<dbReference type="PANTHER" id="PTHR11895">
    <property type="entry name" value="TRANSAMIDASE"/>
    <property type="match status" value="1"/>
</dbReference>
<dbReference type="PROSITE" id="PS00571">
    <property type="entry name" value="AMIDASES"/>
    <property type="match status" value="1"/>
</dbReference>
<evidence type="ECO:0000256" key="3">
    <source>
        <dbReference type="ARBA" id="ARBA00022741"/>
    </source>
</evidence>
<dbReference type="HAMAP" id="MF_00120">
    <property type="entry name" value="GatA"/>
    <property type="match status" value="1"/>
</dbReference>
<keyword evidence="4 8" id="KW-0067">ATP-binding</keyword>
<evidence type="ECO:0000256" key="7">
    <source>
        <dbReference type="ARBA" id="ARBA00047407"/>
    </source>
</evidence>
<feature type="domain" description="Amidase" evidence="9">
    <location>
        <begin position="24"/>
        <end position="465"/>
    </location>
</feature>
<evidence type="ECO:0000256" key="4">
    <source>
        <dbReference type="ARBA" id="ARBA00022840"/>
    </source>
</evidence>
<keyword evidence="5 8" id="KW-0648">Protein biosynthesis</keyword>
<dbReference type="EC" id="6.3.5.7" evidence="8"/>
<evidence type="ECO:0000256" key="2">
    <source>
        <dbReference type="ARBA" id="ARBA00022598"/>
    </source>
</evidence>
<comment type="function">
    <text evidence="6 8">Allows the formation of correctly charged Gln-tRNA(Gln) through the transamidation of misacylated Glu-tRNA(Gln) in organisms which lack glutaminyl-tRNA synthetase. The reaction takes place in the presence of glutamine and ATP through an activated gamma-phospho-Glu-tRNA(Gln).</text>
</comment>
<keyword evidence="2 8" id="KW-0436">Ligase</keyword>
<dbReference type="Pfam" id="PF01425">
    <property type="entry name" value="Amidase"/>
    <property type="match status" value="1"/>
</dbReference>
<evidence type="ECO:0000313" key="10">
    <source>
        <dbReference type="EMBL" id="MDL2419149.1"/>
    </source>
</evidence>
<dbReference type="EMBL" id="JASWHZ010000001">
    <property type="protein sequence ID" value="MDL2419149.1"/>
    <property type="molecule type" value="Genomic_DNA"/>
</dbReference>
<dbReference type="InterPro" id="IPR004412">
    <property type="entry name" value="GatA"/>
</dbReference>
<reference evidence="10 11" key="1">
    <citation type="journal article" date="2023" name="Int. J. Mol. Sci.">
        <title>Pathogenicity and Genomic Characterization of a Novel Genospecies, Bacillus shihchuchen, of the Bacillus cereus Group Isolated from Chinese Softshell Turtle (Pelodiscus sinensis).</title>
        <authorList>
            <person name="Cheng L.W."/>
            <person name="Byadgi O.V."/>
            <person name="Tsai C.E."/>
            <person name="Wang P.C."/>
            <person name="Chen S.C."/>
        </authorList>
    </citation>
    <scope>NUCLEOTIDE SEQUENCE [LARGE SCALE GENOMIC DNA]</scope>
    <source>
        <strain evidence="10 11">QF108-045</strain>
    </source>
</reference>
<dbReference type="InterPro" id="IPR036928">
    <property type="entry name" value="AS_sf"/>
</dbReference>
<feature type="active site" description="Charge relay system" evidence="8">
    <location>
        <position position="153"/>
    </location>
</feature>
<organism evidence="10 11">
    <name type="scientific">Bacillus shihchuchen</name>
    <dbReference type="NCBI Taxonomy" id="3036942"/>
    <lineage>
        <taxon>Bacteria</taxon>
        <taxon>Bacillati</taxon>
        <taxon>Bacillota</taxon>
        <taxon>Bacilli</taxon>
        <taxon>Bacillales</taxon>
        <taxon>Bacillaceae</taxon>
        <taxon>Bacillus</taxon>
        <taxon>Bacillus cereus group</taxon>
    </lineage>
</organism>
<dbReference type="Gene3D" id="3.90.1300.10">
    <property type="entry name" value="Amidase signature (AS) domain"/>
    <property type="match status" value="1"/>
</dbReference>
<dbReference type="SUPFAM" id="SSF75304">
    <property type="entry name" value="Amidase signature (AS) enzymes"/>
    <property type="match status" value="1"/>
</dbReference>
<evidence type="ECO:0000256" key="8">
    <source>
        <dbReference type="HAMAP-Rule" id="MF_00120"/>
    </source>
</evidence>
<keyword evidence="11" id="KW-1185">Reference proteome</keyword>
<comment type="catalytic activity">
    <reaction evidence="7 8">
        <text>L-glutamyl-tRNA(Gln) + L-glutamine + ATP + H2O = L-glutaminyl-tRNA(Gln) + L-glutamate + ADP + phosphate + H(+)</text>
        <dbReference type="Rhea" id="RHEA:17521"/>
        <dbReference type="Rhea" id="RHEA-COMP:9681"/>
        <dbReference type="Rhea" id="RHEA-COMP:9684"/>
        <dbReference type="ChEBI" id="CHEBI:15377"/>
        <dbReference type="ChEBI" id="CHEBI:15378"/>
        <dbReference type="ChEBI" id="CHEBI:29985"/>
        <dbReference type="ChEBI" id="CHEBI:30616"/>
        <dbReference type="ChEBI" id="CHEBI:43474"/>
        <dbReference type="ChEBI" id="CHEBI:58359"/>
        <dbReference type="ChEBI" id="CHEBI:78520"/>
        <dbReference type="ChEBI" id="CHEBI:78521"/>
        <dbReference type="ChEBI" id="CHEBI:456216"/>
        <dbReference type="EC" id="6.3.5.7"/>
    </reaction>
</comment>
<proteinExistence type="inferred from homology"/>
<feature type="active site" description="Acyl-ester intermediate" evidence="8">
    <location>
        <position position="177"/>
    </location>
</feature>
<feature type="active site" description="Charge relay system" evidence="8">
    <location>
        <position position="78"/>
    </location>
</feature>
<protein>
    <recommendedName>
        <fullName evidence="8">Glutamyl-tRNA(Gln) amidotransferase subunit A</fullName>
        <shortName evidence="8">Glu-ADT subunit A</shortName>
        <ecNumber evidence="8">6.3.5.7</ecNumber>
    </recommendedName>
</protein>
<comment type="subunit">
    <text evidence="8">Heterotrimer of A, B and C subunits.</text>
</comment>
<gene>
    <name evidence="8 10" type="primary">gatA</name>
    <name evidence="10" type="ORF">P6F46_25185</name>
</gene>
<comment type="similarity">
    <text evidence="1 8">Belongs to the amidase family. GatA subfamily.</text>
</comment>
<evidence type="ECO:0000256" key="6">
    <source>
        <dbReference type="ARBA" id="ARBA00025295"/>
    </source>
</evidence>